<proteinExistence type="predicted"/>
<sequence length="327" mass="36831">MSDTGVVDTGSIHSWEHPRSDNHLSVAFTAPFPSPPPVLMGLKSLDIGRQSNPRITCEAHDVRSNGLTINLKSWASTVQYSSACSWFVPSITDPDLQHGHFSTTEDHPWHKPQPETTRHITFARSYAAAPKVIVWLCHLDVDKDRNYRVRVYATDVTQRGFKLHINSWAGTKLYGARAYWLAYSGDRKDICGGTFGTGDIRRWDEPRSANFNTLFFKNADFSQPPRIFLAFNSLDIDCRHNLRVRVYANPIMSAGMIWHIDSWADTILYSACVLHSHSLKQLVSAPLFLPHHASKLILDINADSVLFRRVLCPIVSLYATASLLVDS</sequence>
<reference evidence="1" key="1">
    <citation type="submission" date="2022-07" db="EMBL/GenBank/DDBJ databases">
        <title>Genome Sequence of Phlebia brevispora.</title>
        <authorList>
            <person name="Buettner E."/>
        </authorList>
    </citation>
    <scope>NUCLEOTIDE SEQUENCE</scope>
    <source>
        <strain evidence="1">MPL23</strain>
    </source>
</reference>
<evidence type="ECO:0000313" key="1">
    <source>
        <dbReference type="EMBL" id="KAJ3554521.1"/>
    </source>
</evidence>
<accession>A0ACC1T6W1</accession>
<dbReference type="EMBL" id="JANHOG010000422">
    <property type="protein sequence ID" value="KAJ3554521.1"/>
    <property type="molecule type" value="Genomic_DNA"/>
</dbReference>
<name>A0ACC1T6W1_9APHY</name>
<comment type="caution">
    <text evidence="1">The sequence shown here is derived from an EMBL/GenBank/DDBJ whole genome shotgun (WGS) entry which is preliminary data.</text>
</comment>
<keyword evidence="2" id="KW-1185">Reference proteome</keyword>
<dbReference type="Proteomes" id="UP001148662">
    <property type="component" value="Unassembled WGS sequence"/>
</dbReference>
<protein>
    <submittedName>
        <fullName evidence="1">Uncharacterized protein</fullName>
    </submittedName>
</protein>
<evidence type="ECO:0000313" key="2">
    <source>
        <dbReference type="Proteomes" id="UP001148662"/>
    </source>
</evidence>
<gene>
    <name evidence="1" type="ORF">NM688_g3065</name>
</gene>
<organism evidence="1 2">
    <name type="scientific">Phlebia brevispora</name>
    <dbReference type="NCBI Taxonomy" id="194682"/>
    <lineage>
        <taxon>Eukaryota</taxon>
        <taxon>Fungi</taxon>
        <taxon>Dikarya</taxon>
        <taxon>Basidiomycota</taxon>
        <taxon>Agaricomycotina</taxon>
        <taxon>Agaricomycetes</taxon>
        <taxon>Polyporales</taxon>
        <taxon>Meruliaceae</taxon>
        <taxon>Phlebia</taxon>
    </lineage>
</organism>